<evidence type="ECO:0000313" key="2">
    <source>
        <dbReference type="Proteomes" id="UP000461880"/>
    </source>
</evidence>
<dbReference type="EMBL" id="VUMN01000003">
    <property type="protein sequence ID" value="MSS57751.1"/>
    <property type="molecule type" value="Genomic_DNA"/>
</dbReference>
<reference evidence="1 2" key="1">
    <citation type="submission" date="2019-08" db="EMBL/GenBank/DDBJ databases">
        <title>In-depth cultivation of the pig gut microbiome towards novel bacterial diversity and tailored functional studies.</title>
        <authorList>
            <person name="Wylensek D."/>
            <person name="Hitch T.C.A."/>
            <person name="Clavel T."/>
        </authorList>
    </citation>
    <scope>NUCLEOTIDE SEQUENCE [LARGE SCALE GENOMIC DNA]</scope>
    <source>
        <strain evidence="1 2">Oil+RF-744-GAM-WT-6</strain>
    </source>
</reference>
<accession>A0A7X2NR15</accession>
<organism evidence="1 2">
    <name type="scientific">Stecheria intestinalis</name>
    <dbReference type="NCBI Taxonomy" id="2606630"/>
    <lineage>
        <taxon>Bacteria</taxon>
        <taxon>Bacillati</taxon>
        <taxon>Bacillota</taxon>
        <taxon>Erysipelotrichia</taxon>
        <taxon>Erysipelotrichales</taxon>
        <taxon>Erysipelotrichaceae</taxon>
        <taxon>Stecheria</taxon>
    </lineage>
</organism>
<sequence>MFRERRHCYEQKSSASAAEKRLHKGVYVIHSEFGIGLIRKVKHGIAFIHFEDHPDIWISLQEAVFQNLIRYYGKRKGEAEED</sequence>
<dbReference type="Proteomes" id="UP000461880">
    <property type="component" value="Unassembled WGS sequence"/>
</dbReference>
<name>A0A7X2NR15_9FIRM</name>
<dbReference type="AlphaFoldDB" id="A0A7X2NR15"/>
<protein>
    <submittedName>
        <fullName evidence="1">Uncharacterized protein</fullName>
    </submittedName>
</protein>
<keyword evidence="2" id="KW-1185">Reference proteome</keyword>
<gene>
    <name evidence="1" type="ORF">FYJ51_02375</name>
</gene>
<dbReference type="RefSeq" id="WP_135358152.1">
    <property type="nucleotide sequence ID" value="NZ_JAQXPC010000030.1"/>
</dbReference>
<evidence type="ECO:0000313" key="1">
    <source>
        <dbReference type="EMBL" id="MSS57751.1"/>
    </source>
</evidence>
<comment type="caution">
    <text evidence="1">The sequence shown here is derived from an EMBL/GenBank/DDBJ whole genome shotgun (WGS) entry which is preliminary data.</text>
</comment>
<proteinExistence type="predicted"/>